<protein>
    <submittedName>
        <fullName evidence="2">Metal-dependent hydrolase</fullName>
    </submittedName>
</protein>
<name>A0ABY2SJR9_9HYPH</name>
<dbReference type="EMBL" id="SZPQ01000018">
    <property type="protein sequence ID" value="TKI05602.1"/>
    <property type="molecule type" value="Genomic_DNA"/>
</dbReference>
<dbReference type="GO" id="GO:0016787">
    <property type="term" value="F:hydrolase activity"/>
    <property type="evidence" value="ECO:0007669"/>
    <property type="project" value="UniProtKB-KW"/>
</dbReference>
<keyword evidence="1" id="KW-0812">Transmembrane</keyword>
<evidence type="ECO:0000313" key="2">
    <source>
        <dbReference type="EMBL" id="TKI05602.1"/>
    </source>
</evidence>
<comment type="caution">
    <text evidence="2">The sequence shown here is derived from an EMBL/GenBank/DDBJ whole genome shotgun (WGS) entry which is preliminary data.</text>
</comment>
<feature type="transmembrane region" description="Helical" evidence="1">
    <location>
        <begin position="102"/>
        <end position="128"/>
    </location>
</feature>
<sequence length="195" mass="21570">MTAEGHLIFAVASAILAKKMEFTPALAQGDWWHIVAGALLTCLLPDIDHPQSFLGQRLRWLSTPIARLFGHRGFTHSLLAIVAGVALFGLKFEPNRLIPLDALHGMIIGYLSHIFADMLTPAGVPLLWPCRWRFRLPIIVSVKGHQLERIICLAILVFAVQHPQGMPLTTTITVPDSVQALWHKVRGNVFPGRGI</sequence>
<dbReference type="InterPro" id="IPR016956">
    <property type="entry name" value="YdjM"/>
</dbReference>
<keyword evidence="1" id="KW-1133">Transmembrane helix</keyword>
<keyword evidence="2" id="KW-0378">Hydrolase</keyword>
<keyword evidence="3" id="KW-1185">Reference proteome</keyword>
<accession>A0ABY2SJR9</accession>
<dbReference type="PIRSF" id="PIRSF030780">
    <property type="entry name" value="Md_memb_hyd_prd"/>
    <property type="match status" value="1"/>
</dbReference>
<proteinExistence type="predicted"/>
<dbReference type="PANTHER" id="PTHR35531:SF1">
    <property type="entry name" value="INNER MEMBRANE PROTEIN YBCI-RELATED"/>
    <property type="match status" value="1"/>
</dbReference>
<dbReference type="RefSeq" id="WP_136990607.1">
    <property type="nucleotide sequence ID" value="NZ_SZPQ01000018.1"/>
</dbReference>
<dbReference type="InterPro" id="IPR007404">
    <property type="entry name" value="YdjM-like"/>
</dbReference>
<dbReference type="PANTHER" id="PTHR35531">
    <property type="entry name" value="INNER MEMBRANE PROTEIN YBCI-RELATED"/>
    <property type="match status" value="1"/>
</dbReference>
<dbReference type="NCBIfam" id="NF008651">
    <property type="entry name" value="PRK11648.1"/>
    <property type="match status" value="1"/>
</dbReference>
<gene>
    <name evidence="2" type="ORF">FCN80_13090</name>
</gene>
<evidence type="ECO:0000256" key="1">
    <source>
        <dbReference type="SAM" id="Phobius"/>
    </source>
</evidence>
<feature type="transmembrane region" description="Helical" evidence="1">
    <location>
        <begin position="68"/>
        <end position="90"/>
    </location>
</feature>
<dbReference type="Proteomes" id="UP000305202">
    <property type="component" value="Unassembled WGS sequence"/>
</dbReference>
<organism evidence="2 3">
    <name type="scientific">Martelella alba</name>
    <dbReference type="NCBI Taxonomy" id="2590451"/>
    <lineage>
        <taxon>Bacteria</taxon>
        <taxon>Pseudomonadati</taxon>
        <taxon>Pseudomonadota</taxon>
        <taxon>Alphaproteobacteria</taxon>
        <taxon>Hyphomicrobiales</taxon>
        <taxon>Aurantimonadaceae</taxon>
        <taxon>Martelella</taxon>
    </lineage>
</organism>
<keyword evidence="1" id="KW-0472">Membrane</keyword>
<dbReference type="Pfam" id="PF04307">
    <property type="entry name" value="YdjM"/>
    <property type="match status" value="1"/>
</dbReference>
<evidence type="ECO:0000313" key="3">
    <source>
        <dbReference type="Proteomes" id="UP000305202"/>
    </source>
</evidence>
<reference evidence="2 3" key="1">
    <citation type="submission" date="2019-04" db="EMBL/GenBank/DDBJ databases">
        <authorList>
            <person name="Li M."/>
            <person name="Gao C."/>
        </authorList>
    </citation>
    <scope>NUCLEOTIDE SEQUENCE [LARGE SCALE GENOMIC DNA]</scope>
    <source>
        <strain evidence="2 3">BGMRC 2031</strain>
    </source>
</reference>